<name>A0ACB8T5W4_9AGAM</name>
<proteinExistence type="predicted"/>
<reference evidence="1" key="1">
    <citation type="submission" date="2021-03" db="EMBL/GenBank/DDBJ databases">
        <authorList>
            <consortium name="DOE Joint Genome Institute"/>
            <person name="Ahrendt S."/>
            <person name="Looney B.P."/>
            <person name="Miyauchi S."/>
            <person name="Morin E."/>
            <person name="Drula E."/>
            <person name="Courty P.E."/>
            <person name="Chicoki N."/>
            <person name="Fauchery L."/>
            <person name="Kohler A."/>
            <person name="Kuo A."/>
            <person name="Labutti K."/>
            <person name="Pangilinan J."/>
            <person name="Lipzen A."/>
            <person name="Riley R."/>
            <person name="Andreopoulos W."/>
            <person name="He G."/>
            <person name="Johnson J."/>
            <person name="Barry K.W."/>
            <person name="Grigoriev I.V."/>
            <person name="Nagy L."/>
            <person name="Hibbett D."/>
            <person name="Henrissat B."/>
            <person name="Matheny P.B."/>
            <person name="Labbe J."/>
            <person name="Martin F."/>
        </authorList>
    </citation>
    <scope>NUCLEOTIDE SEQUENCE</scope>
    <source>
        <strain evidence="1">HHB10654</strain>
    </source>
</reference>
<evidence type="ECO:0000313" key="2">
    <source>
        <dbReference type="Proteomes" id="UP000814140"/>
    </source>
</evidence>
<dbReference type="Proteomes" id="UP000814140">
    <property type="component" value="Unassembled WGS sequence"/>
</dbReference>
<organism evidence="1 2">
    <name type="scientific">Artomyces pyxidatus</name>
    <dbReference type="NCBI Taxonomy" id="48021"/>
    <lineage>
        <taxon>Eukaryota</taxon>
        <taxon>Fungi</taxon>
        <taxon>Dikarya</taxon>
        <taxon>Basidiomycota</taxon>
        <taxon>Agaricomycotina</taxon>
        <taxon>Agaricomycetes</taxon>
        <taxon>Russulales</taxon>
        <taxon>Auriscalpiaceae</taxon>
        <taxon>Artomyces</taxon>
    </lineage>
</organism>
<dbReference type="EMBL" id="MU277201">
    <property type="protein sequence ID" value="KAI0063862.1"/>
    <property type="molecule type" value="Genomic_DNA"/>
</dbReference>
<protein>
    <submittedName>
        <fullName evidence="1">Uncharacterized protein</fullName>
    </submittedName>
</protein>
<keyword evidence="2" id="KW-1185">Reference proteome</keyword>
<reference evidence="1" key="2">
    <citation type="journal article" date="2022" name="New Phytol.">
        <title>Evolutionary transition to the ectomycorrhizal habit in the genomes of a hyperdiverse lineage of mushroom-forming fungi.</title>
        <authorList>
            <person name="Looney B."/>
            <person name="Miyauchi S."/>
            <person name="Morin E."/>
            <person name="Drula E."/>
            <person name="Courty P.E."/>
            <person name="Kohler A."/>
            <person name="Kuo A."/>
            <person name="LaButti K."/>
            <person name="Pangilinan J."/>
            <person name="Lipzen A."/>
            <person name="Riley R."/>
            <person name="Andreopoulos W."/>
            <person name="He G."/>
            <person name="Johnson J."/>
            <person name="Nolan M."/>
            <person name="Tritt A."/>
            <person name="Barry K.W."/>
            <person name="Grigoriev I.V."/>
            <person name="Nagy L.G."/>
            <person name="Hibbett D."/>
            <person name="Henrissat B."/>
            <person name="Matheny P.B."/>
            <person name="Labbe J."/>
            <person name="Martin F.M."/>
        </authorList>
    </citation>
    <scope>NUCLEOTIDE SEQUENCE</scope>
    <source>
        <strain evidence="1">HHB10654</strain>
    </source>
</reference>
<evidence type="ECO:0000313" key="1">
    <source>
        <dbReference type="EMBL" id="KAI0063862.1"/>
    </source>
</evidence>
<comment type="caution">
    <text evidence="1">The sequence shown here is derived from an EMBL/GenBank/DDBJ whole genome shotgun (WGS) entry which is preliminary data.</text>
</comment>
<feature type="non-terminal residue" evidence="1">
    <location>
        <position position="106"/>
    </location>
</feature>
<sequence>VDAAVQSLVSLRRRRNALTHTCRLPFEIHAFIFQCLASECPPGLSHRPSGREQISMLGWITVTHVCWSWRQVALDALELWQKITFSIGPAWTDMMIARVHQRPISV</sequence>
<gene>
    <name evidence="1" type="ORF">BV25DRAFT_1788048</name>
</gene>
<feature type="non-terminal residue" evidence="1">
    <location>
        <position position="1"/>
    </location>
</feature>
<accession>A0ACB8T5W4</accession>